<dbReference type="PANTHER" id="PTHR19300:SF57">
    <property type="entry name" value="BETA-1,4-N-ACETYLGALACTOSAMINYLTRANSFERASE"/>
    <property type="match status" value="1"/>
</dbReference>
<keyword evidence="15" id="KW-1185">Reference proteome</keyword>
<dbReference type="Pfam" id="PF02709">
    <property type="entry name" value="Glyco_transf_7C"/>
    <property type="match status" value="1"/>
</dbReference>
<dbReference type="InterPro" id="IPR027791">
    <property type="entry name" value="Galactosyl_T_C"/>
</dbReference>
<dbReference type="AlphaFoldDB" id="A0A183T1F0"/>
<feature type="chain" id="PRO_5043141403" evidence="11">
    <location>
        <begin position="27"/>
        <end position="265"/>
    </location>
</feature>
<dbReference type="GO" id="GO:0008378">
    <property type="term" value="F:galactosyltransferase activity"/>
    <property type="evidence" value="ECO:0007669"/>
    <property type="project" value="TreeGrafter"/>
</dbReference>
<dbReference type="PANTHER" id="PTHR19300">
    <property type="entry name" value="BETA-1,4-GALACTOSYLTRANSFERASE"/>
    <property type="match status" value="1"/>
</dbReference>
<evidence type="ECO:0000256" key="9">
    <source>
        <dbReference type="ARBA" id="ARBA00023136"/>
    </source>
</evidence>
<evidence type="ECO:0000313" key="15">
    <source>
        <dbReference type="Proteomes" id="UP000275846"/>
    </source>
</evidence>
<dbReference type="UniPathway" id="UPA00378"/>
<evidence type="ECO:0000259" key="13">
    <source>
        <dbReference type="Pfam" id="PF13733"/>
    </source>
</evidence>
<accession>A0A183T1F0</accession>
<protein>
    <submittedName>
        <fullName evidence="16">Beta-1,4-N-acetylgalactosaminyltransferase bre-4</fullName>
    </submittedName>
</protein>
<comment type="subcellular location">
    <subcellularLocation>
        <location evidence="1">Membrane</location>
        <topology evidence="1">Single-pass type II membrane protein</topology>
    </subcellularLocation>
</comment>
<keyword evidence="6" id="KW-0812">Transmembrane</keyword>
<evidence type="ECO:0000256" key="5">
    <source>
        <dbReference type="ARBA" id="ARBA00022679"/>
    </source>
</evidence>
<organism evidence="16">
    <name type="scientific">Schistocephalus solidus</name>
    <name type="common">Tapeworm</name>
    <dbReference type="NCBI Taxonomy" id="70667"/>
    <lineage>
        <taxon>Eukaryota</taxon>
        <taxon>Metazoa</taxon>
        <taxon>Spiralia</taxon>
        <taxon>Lophotrochozoa</taxon>
        <taxon>Platyhelminthes</taxon>
        <taxon>Cestoda</taxon>
        <taxon>Eucestoda</taxon>
        <taxon>Diphyllobothriidea</taxon>
        <taxon>Diphyllobothriidae</taxon>
        <taxon>Schistocephalus</taxon>
    </lineage>
</organism>
<sequence>MRPKQMCLTLCSGLVIFILLRRLNVSMEVVPFAQLAIKWGMRTERRIWTGDSKFTDIRYRVEYLTGDAIQPARIVWTPVCCHQPEATAIIIPFRNRFVNLSVFVNHMHPFLRHQHRRYTIFVIDQVTPETFNRAALLNIGFREAVKAGGYSCFIFHDVDLLPEDDRMMYACEDHPLHMSATIDKFKYKLFYKTSFGGAVAMTRTQFEKTLGYANTYFGWGCEDDDMYKRLGFSNQTLMRRNFTFARYKMMKHVRDVGNDENPKRY</sequence>
<dbReference type="Gene3D" id="3.90.550.10">
    <property type="entry name" value="Spore Coat Polysaccharide Biosynthesis Protein SpsA, Chain A"/>
    <property type="match status" value="1"/>
</dbReference>
<feature type="domain" description="Galactosyltransferase C-terminal" evidence="12">
    <location>
        <begin position="177"/>
        <end position="252"/>
    </location>
</feature>
<evidence type="ECO:0000256" key="1">
    <source>
        <dbReference type="ARBA" id="ARBA00004606"/>
    </source>
</evidence>
<dbReference type="Proteomes" id="UP000275846">
    <property type="component" value="Unassembled WGS sequence"/>
</dbReference>
<dbReference type="GO" id="GO:0005794">
    <property type="term" value="C:Golgi apparatus"/>
    <property type="evidence" value="ECO:0007669"/>
    <property type="project" value="TreeGrafter"/>
</dbReference>
<evidence type="ECO:0000313" key="14">
    <source>
        <dbReference type="EMBL" id="VDL96683.1"/>
    </source>
</evidence>
<evidence type="ECO:0000256" key="11">
    <source>
        <dbReference type="SAM" id="SignalP"/>
    </source>
</evidence>
<proteinExistence type="inferred from homology"/>
<keyword evidence="4" id="KW-0328">Glycosyltransferase</keyword>
<keyword evidence="5" id="KW-0808">Transferase</keyword>
<comment type="pathway">
    <text evidence="2">Protein modification; protein glycosylation.</text>
</comment>
<keyword evidence="10" id="KW-0325">Glycoprotein</keyword>
<evidence type="ECO:0000256" key="8">
    <source>
        <dbReference type="ARBA" id="ARBA00022989"/>
    </source>
</evidence>
<dbReference type="OrthoDB" id="10016069at2759"/>
<evidence type="ECO:0000256" key="3">
    <source>
        <dbReference type="ARBA" id="ARBA00005735"/>
    </source>
</evidence>
<feature type="signal peptide" evidence="11">
    <location>
        <begin position="1"/>
        <end position="26"/>
    </location>
</feature>
<keyword evidence="11" id="KW-0732">Signal</keyword>
<dbReference type="SUPFAM" id="SSF53448">
    <property type="entry name" value="Nucleotide-diphospho-sugar transferases"/>
    <property type="match status" value="1"/>
</dbReference>
<dbReference type="PRINTS" id="PR02050">
    <property type="entry name" value="B14GALTRFASE"/>
</dbReference>
<gene>
    <name evidence="14" type="ORF">SSLN_LOCUS10298</name>
</gene>
<name>A0A183T1F0_SCHSO</name>
<keyword evidence="8" id="KW-1133">Transmembrane helix</keyword>
<evidence type="ECO:0000256" key="10">
    <source>
        <dbReference type="ARBA" id="ARBA00023180"/>
    </source>
</evidence>
<comment type="similarity">
    <text evidence="3">Belongs to the glycosyltransferase 7 family.</text>
</comment>
<reference evidence="16" key="1">
    <citation type="submission" date="2016-06" db="UniProtKB">
        <authorList>
            <consortium name="WormBaseParasite"/>
        </authorList>
    </citation>
    <scope>IDENTIFICATION</scope>
</reference>
<dbReference type="STRING" id="70667.A0A183T1F0"/>
<evidence type="ECO:0000256" key="2">
    <source>
        <dbReference type="ARBA" id="ARBA00004922"/>
    </source>
</evidence>
<dbReference type="InterPro" id="IPR027995">
    <property type="entry name" value="Galactosyl_T_N"/>
</dbReference>
<evidence type="ECO:0000313" key="16">
    <source>
        <dbReference type="WBParaSite" id="SSLN_0001069701-mRNA-1"/>
    </source>
</evidence>
<dbReference type="Pfam" id="PF13733">
    <property type="entry name" value="Glyco_transf_7N"/>
    <property type="match status" value="1"/>
</dbReference>
<dbReference type="InterPro" id="IPR029044">
    <property type="entry name" value="Nucleotide-diphossugar_trans"/>
</dbReference>
<evidence type="ECO:0000256" key="6">
    <source>
        <dbReference type="ARBA" id="ARBA00022692"/>
    </source>
</evidence>
<evidence type="ECO:0000256" key="4">
    <source>
        <dbReference type="ARBA" id="ARBA00022676"/>
    </source>
</evidence>
<keyword evidence="9" id="KW-0472">Membrane</keyword>
<dbReference type="WBParaSite" id="SSLN_0001069701-mRNA-1">
    <property type="protein sequence ID" value="SSLN_0001069701-mRNA-1"/>
    <property type="gene ID" value="SSLN_0001069701"/>
</dbReference>
<evidence type="ECO:0000256" key="7">
    <source>
        <dbReference type="ARBA" id="ARBA00022968"/>
    </source>
</evidence>
<dbReference type="InterPro" id="IPR003859">
    <property type="entry name" value="Galactosyl_T"/>
</dbReference>
<dbReference type="GO" id="GO:0016020">
    <property type="term" value="C:membrane"/>
    <property type="evidence" value="ECO:0007669"/>
    <property type="project" value="UniProtKB-SubCell"/>
</dbReference>
<dbReference type="GO" id="GO:0005975">
    <property type="term" value="P:carbohydrate metabolic process"/>
    <property type="evidence" value="ECO:0007669"/>
    <property type="project" value="InterPro"/>
</dbReference>
<keyword evidence="7" id="KW-0735">Signal-anchor</keyword>
<reference evidence="14 15" key="2">
    <citation type="submission" date="2018-11" db="EMBL/GenBank/DDBJ databases">
        <authorList>
            <consortium name="Pathogen Informatics"/>
        </authorList>
    </citation>
    <scope>NUCLEOTIDE SEQUENCE [LARGE SCALE GENOMIC DNA]</scope>
    <source>
        <strain evidence="14 15">NST_G2</strain>
    </source>
</reference>
<feature type="domain" description="Galactosyltransferase N-terminal" evidence="13">
    <location>
        <begin position="75"/>
        <end position="172"/>
    </location>
</feature>
<evidence type="ECO:0000259" key="12">
    <source>
        <dbReference type="Pfam" id="PF02709"/>
    </source>
</evidence>
<dbReference type="EMBL" id="UYSU01035785">
    <property type="protein sequence ID" value="VDL96683.1"/>
    <property type="molecule type" value="Genomic_DNA"/>
</dbReference>